<sequence length="303" mass="32327">MTVTTLPVRRLGDRYVSAIGFGAMTLTQVAGFDRARGRRAVHAALDAGVRLFDTADVYGPAGGGDGVNELALIDALRTWSGSLDDIVVGTKGGHLRFPETDTWWIDGSREQLRRACLASIRRLGLDPLPLYQHHRPDPQRPYEESMLALRELHDEGLVRRVGISNVDVAQIDLAQTILGDALVSVQNEYSPSARSADAEIGACEARGLTFLSWGPFGGMRQAKSLGGESSAFATVAKQRGVSIHRVALAWQLHRSPAIIPIPGASRPESVLDSAAAASLHLSAEEIATLDGAAPADPNEGGLR</sequence>
<evidence type="ECO:0000313" key="3">
    <source>
        <dbReference type="EMBL" id="GAA4471910.1"/>
    </source>
</evidence>
<dbReference type="SUPFAM" id="SSF51430">
    <property type="entry name" value="NAD(P)-linked oxidoreductase"/>
    <property type="match status" value="1"/>
</dbReference>
<keyword evidence="1" id="KW-0560">Oxidoreductase</keyword>
<gene>
    <name evidence="3" type="ORF">GCM10023094_03420</name>
</gene>
<dbReference type="InterPro" id="IPR036812">
    <property type="entry name" value="NAD(P)_OxRdtase_dom_sf"/>
</dbReference>
<evidence type="ECO:0000313" key="4">
    <source>
        <dbReference type="Proteomes" id="UP001501183"/>
    </source>
</evidence>
<organism evidence="3 4">
    <name type="scientific">Rhodococcus olei</name>
    <dbReference type="NCBI Taxonomy" id="2161675"/>
    <lineage>
        <taxon>Bacteria</taxon>
        <taxon>Bacillati</taxon>
        <taxon>Actinomycetota</taxon>
        <taxon>Actinomycetes</taxon>
        <taxon>Mycobacteriales</taxon>
        <taxon>Nocardiaceae</taxon>
        <taxon>Rhodococcus</taxon>
    </lineage>
</organism>
<dbReference type="InterPro" id="IPR023210">
    <property type="entry name" value="NADP_OxRdtase_dom"/>
</dbReference>
<dbReference type="InterPro" id="IPR050791">
    <property type="entry name" value="Aldo-Keto_reductase"/>
</dbReference>
<dbReference type="CDD" id="cd19088">
    <property type="entry name" value="AKR_AKR13B1"/>
    <property type="match status" value="1"/>
</dbReference>
<dbReference type="Gene3D" id="3.20.20.100">
    <property type="entry name" value="NADP-dependent oxidoreductase domain"/>
    <property type="match status" value="1"/>
</dbReference>
<protein>
    <submittedName>
        <fullName evidence="3">Aldo/keto reductase</fullName>
    </submittedName>
</protein>
<comment type="caution">
    <text evidence="3">The sequence shown here is derived from an EMBL/GenBank/DDBJ whole genome shotgun (WGS) entry which is preliminary data.</text>
</comment>
<dbReference type="RefSeq" id="WP_345341442.1">
    <property type="nucleotide sequence ID" value="NZ_BAABFB010000010.1"/>
</dbReference>
<evidence type="ECO:0000259" key="2">
    <source>
        <dbReference type="Pfam" id="PF00248"/>
    </source>
</evidence>
<dbReference type="Proteomes" id="UP001501183">
    <property type="component" value="Unassembled WGS sequence"/>
</dbReference>
<dbReference type="PANTHER" id="PTHR43625">
    <property type="entry name" value="AFLATOXIN B1 ALDEHYDE REDUCTASE"/>
    <property type="match status" value="1"/>
</dbReference>
<dbReference type="EMBL" id="BAABFB010000010">
    <property type="protein sequence ID" value="GAA4471910.1"/>
    <property type="molecule type" value="Genomic_DNA"/>
</dbReference>
<proteinExistence type="predicted"/>
<feature type="domain" description="NADP-dependent oxidoreductase" evidence="2">
    <location>
        <begin position="18"/>
        <end position="292"/>
    </location>
</feature>
<name>A0ABP8NVF1_9NOCA</name>
<dbReference type="PANTHER" id="PTHR43625:SF40">
    <property type="entry name" value="ALDO-KETO REDUCTASE YAKC [NADP(+)]"/>
    <property type="match status" value="1"/>
</dbReference>
<keyword evidence="4" id="KW-1185">Reference proteome</keyword>
<accession>A0ABP8NVF1</accession>
<dbReference type="Pfam" id="PF00248">
    <property type="entry name" value="Aldo_ket_red"/>
    <property type="match status" value="1"/>
</dbReference>
<reference evidence="4" key="1">
    <citation type="journal article" date="2019" name="Int. J. Syst. Evol. Microbiol.">
        <title>The Global Catalogue of Microorganisms (GCM) 10K type strain sequencing project: providing services to taxonomists for standard genome sequencing and annotation.</title>
        <authorList>
            <consortium name="The Broad Institute Genomics Platform"/>
            <consortium name="The Broad Institute Genome Sequencing Center for Infectious Disease"/>
            <person name="Wu L."/>
            <person name="Ma J."/>
        </authorList>
    </citation>
    <scope>NUCLEOTIDE SEQUENCE [LARGE SCALE GENOMIC DNA]</scope>
    <source>
        <strain evidence="4">JCM 32206</strain>
    </source>
</reference>
<evidence type="ECO:0000256" key="1">
    <source>
        <dbReference type="ARBA" id="ARBA00023002"/>
    </source>
</evidence>